<feature type="domain" description="C2H2-type" evidence="3">
    <location>
        <begin position="622"/>
        <end position="651"/>
    </location>
</feature>
<feature type="compositionally biased region" description="Basic and acidic residues" evidence="2">
    <location>
        <begin position="998"/>
        <end position="1012"/>
    </location>
</feature>
<feature type="region of interest" description="Disordered" evidence="2">
    <location>
        <begin position="988"/>
        <end position="1022"/>
    </location>
</feature>
<sequence>MKVTCLTGFNFDYPEYGTGRERAEAREKIEEEKTTCFAERSLCTEKTSGKSTMAAKRKGGLKLNAICAKLSRQVVYDGSSQNAEGDSDLVDNSERGSLHYDEGDRPESDFPEGLTLTQSLEEDQKRREAIEKWVNGEYGEDPQCLEGVEHRVLKPNNGEDGPPEGVYMVQPKGCSDEEDNAEEADTMPGSHEGSYHEDSEGSPRKDDSFQPTTEAPPRPAPFTPPGDSSALRDYAANTMNEFLNMFGYDDQQVRDELAKKISFEKLKAATSDPSSLSSEEATRRARFSKYEEYIRKLKAGETLPWPVHTKPEVLNSKMTLTPEKSAALIQPTLTAGSEGQIFPPGMDHKQSSLNPAPTNQSHIQNLASRASKYDYFIQKLKMGESLREQNGNSYKRPSKYDLENVKFLHLFKPGEGNPDMGGAIAFKTGKVGRPSKYDIRNIQKLIPGKVDPPVLSSVLPATAGTPGPPVINTAAPAGVVGPPGLPMDQEGHLGFNTDFMKSSFSKTDSITTGTVSSVKNGLPPEKPATEDVNVYQKYIARFSGSQHCGHVHCAYQYREHYHCMDPECNYQRFTSKQDVIRHYNMHKKRDNSLQHGFMRFSPLDDCSVYYHGCHLNGKSTHYHCMQVACNKVYTSTSDVMTHENFHKKNAQLINDGFQRFRAVEDCGTVGCQFYAQKTTHFHCRRPGCTFTFKNKCDIEKHKSYHIKDDAYAKDGFKKFYKYEECKYEGCVYSKATNHFHCIRQGCGFTFTSTSQMTSHKRKHERRHIRSSGVLGLTSSFLLPKEEQDESSNDDLMDYSAISSKNSSLSASPTTQQSSTIPHLLPTPTTTMCSSQSVKPTAALPPASRISTLLSQALPSNVPMALALSNSALAGASNAFFPLIPRMPMPLPPSAAGLISAATSVAHSMPSDSLPQTSTPTGDLAAATVASTPTSFAASSIMEKMSASKGLISPMMARLAAAALKPSGNPDAGMGQAGQFNPVEVKQEPVDGAASQESIQEHSLDLSKKDHSAESNGHPAPGNTSLLSSLMNKMNPGFFNALDLKSELEGAQAADGSDAAQYLSRVMKRSSPEKPTELWKTYLRRYDIDDFCEAHCDFLHKIHFHCLVEDCGALFSTVDGAIKHANFHFRANLKVKSEPPFNESKESNDSGPNQMSAPISMAKTPPVEVPSLAVSGGYSSSPSFQAWKQLAGSIPQLPASMPSMPATSPLATTSLENAKPQVKPGFLQFQDK</sequence>
<dbReference type="PROSITE" id="PS50157">
    <property type="entry name" value="ZINC_FINGER_C2H2_2"/>
    <property type="match status" value="2"/>
</dbReference>
<organism evidence="4 5">
    <name type="scientific">Danio rerio</name>
    <name type="common">Zebrafish</name>
    <name type="synonym">Brachydanio rerio</name>
    <dbReference type="NCBI Taxonomy" id="7955"/>
    <lineage>
        <taxon>Eukaryota</taxon>
        <taxon>Metazoa</taxon>
        <taxon>Chordata</taxon>
        <taxon>Craniata</taxon>
        <taxon>Vertebrata</taxon>
        <taxon>Euteleostomi</taxon>
        <taxon>Actinopterygii</taxon>
        <taxon>Neopterygii</taxon>
        <taxon>Teleostei</taxon>
        <taxon>Ostariophysi</taxon>
        <taxon>Cypriniformes</taxon>
        <taxon>Danionidae</taxon>
        <taxon>Danioninae</taxon>
        <taxon>Danio</taxon>
    </lineage>
</organism>
<dbReference type="InterPro" id="IPR040373">
    <property type="entry name" value="CASZ1"/>
</dbReference>
<feature type="compositionally biased region" description="Basic and acidic residues" evidence="2">
    <location>
        <begin position="92"/>
        <end position="108"/>
    </location>
</feature>
<dbReference type="PROSITE" id="PS00028">
    <property type="entry name" value="ZINC_FINGER_C2H2_1"/>
    <property type="match status" value="4"/>
</dbReference>
<dbReference type="RefSeq" id="XP_021325670.1">
    <property type="nucleotide sequence ID" value="XM_021469995.2"/>
</dbReference>
<dbReference type="InterPro" id="IPR013087">
    <property type="entry name" value="Znf_C2H2_type"/>
</dbReference>
<feature type="compositionally biased region" description="Pro residues" evidence="2">
    <location>
        <begin position="214"/>
        <end position="224"/>
    </location>
</feature>
<dbReference type="AlphaFoldDB" id="A0A8M9PWX4"/>
<feature type="compositionally biased region" description="Basic and acidic residues" evidence="2">
    <location>
        <begin position="193"/>
        <end position="208"/>
    </location>
</feature>
<feature type="domain" description="C2H2-type" evidence="3">
    <location>
        <begin position="739"/>
        <end position="768"/>
    </location>
</feature>
<evidence type="ECO:0000313" key="5">
    <source>
        <dbReference type="RefSeq" id="XP_021325670.1"/>
    </source>
</evidence>
<proteinExistence type="predicted"/>
<accession>A0A8M9PWX4</accession>
<keyword evidence="1" id="KW-0862">Zinc</keyword>
<dbReference type="AGR" id="ZFIN:ZDB-GENE-060130-108"/>
<protein>
    <submittedName>
        <fullName evidence="5">Zinc finger protein castor homolog 1 isoform X20</fullName>
    </submittedName>
</protein>
<evidence type="ECO:0000259" key="3">
    <source>
        <dbReference type="PROSITE" id="PS50157"/>
    </source>
</evidence>
<dbReference type="Proteomes" id="UP000000437">
    <property type="component" value="Chromosome 23"/>
</dbReference>
<keyword evidence="4" id="KW-1185">Reference proteome</keyword>
<feature type="region of interest" description="Disordered" evidence="2">
    <location>
        <begin position="1137"/>
        <end position="1160"/>
    </location>
</feature>
<feature type="compositionally biased region" description="Acidic residues" evidence="2">
    <location>
        <begin position="176"/>
        <end position="185"/>
    </location>
</feature>
<feature type="region of interest" description="Disordered" evidence="2">
    <location>
        <begin position="77"/>
        <end position="123"/>
    </location>
</feature>
<evidence type="ECO:0000256" key="2">
    <source>
        <dbReference type="SAM" id="MobiDB-lite"/>
    </source>
</evidence>
<reference evidence="5" key="1">
    <citation type="submission" date="2025-08" db="UniProtKB">
        <authorList>
            <consortium name="RefSeq"/>
        </authorList>
    </citation>
    <scope>IDENTIFICATION</scope>
    <source>
        <strain evidence="5">Tuebingen</strain>
        <tissue evidence="5">Fibroblasts and whole tissue</tissue>
    </source>
</reference>
<dbReference type="PANTHER" id="PTHR12451">
    <property type="entry name" value="TRANSCRIPTION FACTOR CASTOR PROTEIN MING -RELATED"/>
    <property type="match status" value="1"/>
</dbReference>
<dbReference type="ZFIN" id="ZDB-GENE-060130-108">
    <property type="gene designation" value="casz1"/>
</dbReference>
<name>A0A8M9PWX4_DANRE</name>
<evidence type="ECO:0000313" key="6">
    <source>
        <dbReference type="ZFIN" id="ZDB-GENE-060130-108"/>
    </source>
</evidence>
<dbReference type="CTD" id="54897"/>
<dbReference type="PANTHER" id="PTHR12451:SF0">
    <property type="entry name" value="ZINC FINGER PROTEIN CASTOR HOMOLOG 1"/>
    <property type="match status" value="1"/>
</dbReference>
<feature type="region of interest" description="Disordered" evidence="2">
    <location>
        <begin position="804"/>
        <end position="836"/>
    </location>
</feature>
<evidence type="ECO:0000256" key="1">
    <source>
        <dbReference type="PROSITE-ProRule" id="PRU00042"/>
    </source>
</evidence>
<feature type="region of interest" description="Disordered" evidence="2">
    <location>
        <begin position="1196"/>
        <end position="1231"/>
    </location>
</feature>
<gene>
    <name evidence="5 6" type="primary">casz1</name>
</gene>
<evidence type="ECO:0000313" key="4">
    <source>
        <dbReference type="Proteomes" id="UP000000437"/>
    </source>
</evidence>
<keyword evidence="1" id="KW-0479">Metal-binding</keyword>
<dbReference type="GeneID" id="559053"/>
<dbReference type="SMART" id="SM00355">
    <property type="entry name" value="ZnF_C2H2"/>
    <property type="match status" value="5"/>
</dbReference>
<dbReference type="GO" id="GO:0006355">
    <property type="term" value="P:regulation of DNA-templated transcription"/>
    <property type="evidence" value="ECO:0007669"/>
    <property type="project" value="InterPro"/>
</dbReference>
<dbReference type="GO" id="GO:0008270">
    <property type="term" value="F:zinc ion binding"/>
    <property type="evidence" value="ECO:0007669"/>
    <property type="project" value="UniProtKB-KW"/>
</dbReference>
<keyword evidence="1" id="KW-0863">Zinc-finger</keyword>
<feature type="region of interest" description="Disordered" evidence="2">
    <location>
        <begin position="153"/>
        <end position="231"/>
    </location>
</feature>
<feature type="compositionally biased region" description="Low complexity" evidence="2">
    <location>
        <begin position="1196"/>
        <end position="1210"/>
    </location>
</feature>